<name>A0A164NLF2_9AGAM</name>
<organism evidence="2 3">
    <name type="scientific">Sistotremastrum niveocremeum HHB9708</name>
    <dbReference type="NCBI Taxonomy" id="1314777"/>
    <lineage>
        <taxon>Eukaryota</taxon>
        <taxon>Fungi</taxon>
        <taxon>Dikarya</taxon>
        <taxon>Basidiomycota</taxon>
        <taxon>Agaricomycotina</taxon>
        <taxon>Agaricomycetes</taxon>
        <taxon>Sistotremastrales</taxon>
        <taxon>Sistotremastraceae</taxon>
        <taxon>Sertulicium</taxon>
        <taxon>Sertulicium niveocremeum</taxon>
    </lineage>
</organism>
<evidence type="ECO:0000313" key="2">
    <source>
        <dbReference type="EMBL" id="KZS87820.1"/>
    </source>
</evidence>
<evidence type="ECO:0000313" key="3">
    <source>
        <dbReference type="Proteomes" id="UP000076722"/>
    </source>
</evidence>
<feature type="compositionally biased region" description="Acidic residues" evidence="1">
    <location>
        <begin position="508"/>
        <end position="521"/>
    </location>
</feature>
<accession>A0A164NLF2</accession>
<keyword evidence="3" id="KW-1185">Reference proteome</keyword>
<protein>
    <recommendedName>
        <fullName evidence="4">F-box domain-containing protein</fullName>
    </recommendedName>
</protein>
<proteinExistence type="predicted"/>
<dbReference type="Gene3D" id="3.80.10.10">
    <property type="entry name" value="Ribonuclease Inhibitor"/>
    <property type="match status" value="1"/>
</dbReference>
<dbReference type="AlphaFoldDB" id="A0A164NLF2"/>
<dbReference type="SUPFAM" id="SSF52047">
    <property type="entry name" value="RNI-like"/>
    <property type="match status" value="1"/>
</dbReference>
<dbReference type="Proteomes" id="UP000076722">
    <property type="component" value="Unassembled WGS sequence"/>
</dbReference>
<feature type="region of interest" description="Disordered" evidence="1">
    <location>
        <begin position="496"/>
        <end position="521"/>
    </location>
</feature>
<gene>
    <name evidence="2" type="ORF">SISNIDRAFT_553018</name>
</gene>
<dbReference type="InterPro" id="IPR032675">
    <property type="entry name" value="LRR_dom_sf"/>
</dbReference>
<sequence>MDRVPPELISKIFVHYAEGQDYPPERLQRLPIWNVCREWRYIASKTPFLTTVLLDLSLPEVEFRSVIQENPLSLFKVRMPGVMFRPSTEAEAFATAGQTILEVQSKISRLEIDWITLANRMPLTEFSTEFLGKLKGPKLRFLRLSHTVIGNFATPEISLESNLTQSLEYLEVQLIHWRPPLHQLPNLTTLKIGLVNGTSSYDLPCLTTTLRACPRLQYFTLNGRALRGSFPTDSIIPIPPVQLLHLKELSLAYFTCRQIDEILGSFEIDRSTRISIWCIKMALDDEDQYPQALVAPLEEAVTCRLIANEQLRINRLRPYLELSYSAEAGPTHSLIFGYLETVTTNDPHHFMHTLDSLPLISLKSVDLISSSLPSCEAWKICLQSKPELVHIGAHGAHGGQLVSALSKPDKGKLLCPNLRSVDFGGTWVELSTVHNLIHVRLKEAVPIHQLTLYIHDSESKTRENRLANLIEPHPSEVTLDIIRRIAEAKKEFDKEFPNLGLSDSHDETTDESDTSSEESMT</sequence>
<dbReference type="EMBL" id="KV419444">
    <property type="protein sequence ID" value="KZS87820.1"/>
    <property type="molecule type" value="Genomic_DNA"/>
</dbReference>
<dbReference type="OrthoDB" id="2269034at2759"/>
<reference evidence="2 3" key="1">
    <citation type="journal article" date="2016" name="Mol. Biol. Evol.">
        <title>Comparative Genomics of Early-Diverging Mushroom-Forming Fungi Provides Insights into the Origins of Lignocellulose Decay Capabilities.</title>
        <authorList>
            <person name="Nagy L.G."/>
            <person name="Riley R."/>
            <person name="Tritt A."/>
            <person name="Adam C."/>
            <person name="Daum C."/>
            <person name="Floudas D."/>
            <person name="Sun H."/>
            <person name="Yadav J.S."/>
            <person name="Pangilinan J."/>
            <person name="Larsson K.H."/>
            <person name="Matsuura K."/>
            <person name="Barry K."/>
            <person name="Labutti K."/>
            <person name="Kuo R."/>
            <person name="Ohm R.A."/>
            <person name="Bhattacharya S.S."/>
            <person name="Shirouzu T."/>
            <person name="Yoshinaga Y."/>
            <person name="Martin F.M."/>
            <person name="Grigoriev I.V."/>
            <person name="Hibbett D.S."/>
        </authorList>
    </citation>
    <scope>NUCLEOTIDE SEQUENCE [LARGE SCALE GENOMIC DNA]</scope>
    <source>
        <strain evidence="2 3">HHB9708</strain>
    </source>
</reference>
<evidence type="ECO:0008006" key="4">
    <source>
        <dbReference type="Google" id="ProtNLM"/>
    </source>
</evidence>
<evidence type="ECO:0000256" key="1">
    <source>
        <dbReference type="SAM" id="MobiDB-lite"/>
    </source>
</evidence>